<evidence type="ECO:0000313" key="3">
    <source>
        <dbReference type="Proteomes" id="UP000076096"/>
    </source>
</evidence>
<feature type="transmembrane region" description="Helical" evidence="1">
    <location>
        <begin position="235"/>
        <end position="256"/>
    </location>
</feature>
<dbReference type="RefSeq" id="WP_062930622.1">
    <property type="nucleotide sequence ID" value="NZ_CP015098.1"/>
</dbReference>
<feature type="transmembrane region" description="Helical" evidence="1">
    <location>
        <begin position="145"/>
        <end position="166"/>
    </location>
</feature>
<evidence type="ECO:0008006" key="4">
    <source>
        <dbReference type="Google" id="ProtNLM"/>
    </source>
</evidence>
<keyword evidence="1" id="KW-1133">Transmembrane helix</keyword>
<dbReference type="STRING" id="1783515.A4E84_36355"/>
<accession>A0A143CAK0</accession>
<feature type="transmembrane region" description="Helical" evidence="1">
    <location>
        <begin position="173"/>
        <end position="199"/>
    </location>
</feature>
<keyword evidence="3" id="KW-1185">Reference proteome</keyword>
<keyword evidence="1" id="KW-0472">Membrane</keyword>
<proteinExistence type="predicted"/>
<dbReference type="EMBL" id="CP015098">
    <property type="protein sequence ID" value="AMW14481.1"/>
    <property type="molecule type" value="Genomic_DNA"/>
</dbReference>
<evidence type="ECO:0000313" key="2">
    <source>
        <dbReference type="EMBL" id="AMW14481.1"/>
    </source>
</evidence>
<reference evidence="3" key="1">
    <citation type="submission" date="2016-04" db="EMBL/GenBank/DDBJ databases">
        <authorList>
            <person name="Zhang B."/>
        </authorList>
    </citation>
    <scope>NUCLEOTIDE SEQUENCE [LARGE SCALE GENOMIC DNA]</scope>
    <source>
        <strain evidence="3">S10</strain>
    </source>
</reference>
<dbReference type="AlphaFoldDB" id="A0A143CAK0"/>
<name>A0A143CAK0_9ACTN</name>
<sequence>MLDALRFEWTRLRTLRSTYWMVCSGLVASAVIPLVLGLGASDEPLHADAVNLSVNGGASFVIPFLAVFMAVVGIFATGHEYRHGTIQPTLTALPQRSRLLLAKILTVTALTAVATLVSIAINATLVLVFWGEVPGLFDDPVRSALLGYLAYNLVYALTGLGLGLLFRGVPSALVVIFLMPLIIETLIVGLTMVPALQWLAPAVKFLPFTAGEELMLTSPANFGPAAPDIDFFDRWASGGVFAAFAALIIGAAWIQFKKRDA</sequence>
<protein>
    <recommendedName>
        <fullName evidence="4">ABC transporter permease</fullName>
    </recommendedName>
</protein>
<organism evidence="2 3">
    <name type="scientific">Streptomyces qaidamensis</name>
    <dbReference type="NCBI Taxonomy" id="1783515"/>
    <lineage>
        <taxon>Bacteria</taxon>
        <taxon>Bacillati</taxon>
        <taxon>Actinomycetota</taxon>
        <taxon>Actinomycetes</taxon>
        <taxon>Kitasatosporales</taxon>
        <taxon>Streptomycetaceae</taxon>
        <taxon>Streptomyces</taxon>
        <taxon>Streptomyces aurantiacus group</taxon>
    </lineage>
</organism>
<gene>
    <name evidence="2" type="ORF">A4E84_36355</name>
</gene>
<dbReference type="Proteomes" id="UP000076096">
    <property type="component" value="Chromosome"/>
</dbReference>
<keyword evidence="1" id="KW-0812">Transmembrane</keyword>
<feature type="transmembrane region" description="Helical" evidence="1">
    <location>
        <begin position="20"/>
        <end position="40"/>
    </location>
</feature>
<evidence type="ECO:0000256" key="1">
    <source>
        <dbReference type="SAM" id="Phobius"/>
    </source>
</evidence>
<feature type="transmembrane region" description="Helical" evidence="1">
    <location>
        <begin position="99"/>
        <end position="130"/>
    </location>
</feature>
<dbReference type="KEGG" id="stsi:A4E84_36355"/>
<feature type="transmembrane region" description="Helical" evidence="1">
    <location>
        <begin position="60"/>
        <end position="78"/>
    </location>
</feature>